<protein>
    <submittedName>
        <fullName evidence="2">Uncharacterized protein</fullName>
    </submittedName>
</protein>
<sequence>MPNESVTKMTMERLLIPQKPSGKGPQFDSCKTSAVFQACWDVNVAMVLVILAGFLILVLFYCILLLRHKLSLAQAGNALEYFGFYHMANYTLKHPHEAPGLPGGITHPPVETPACFSPPPVVPSHPVIAPLFPPPPPLSSRPASVVPLPHPIIYTTPPSPQSDTEVYSRIGTLRPSRHSSVSQTQVVLFEHSSL</sequence>
<dbReference type="EMBL" id="VCAZ01000137">
    <property type="protein sequence ID" value="TSX03285.1"/>
    <property type="molecule type" value="Genomic_DNA"/>
</dbReference>
<gene>
    <name evidence="2" type="ORF">Baya_13684</name>
</gene>
<proteinExistence type="predicted"/>
<reference evidence="2 3" key="1">
    <citation type="journal article" date="2019" name="Genome Biol. Evol.">
        <title>Whole-Genome Sequencing of the Giant Devil Catfish, Bagarius yarrelli.</title>
        <authorList>
            <person name="Jiang W."/>
            <person name="Lv Y."/>
            <person name="Cheng L."/>
            <person name="Yang K."/>
            <person name="Chao B."/>
            <person name="Wang X."/>
            <person name="Li Y."/>
            <person name="Pan X."/>
            <person name="You X."/>
            <person name="Zhang Y."/>
            <person name="Yang J."/>
            <person name="Li J."/>
            <person name="Zhang X."/>
            <person name="Liu S."/>
            <person name="Sun C."/>
            <person name="Yang J."/>
            <person name="Shi Q."/>
        </authorList>
    </citation>
    <scope>NUCLEOTIDE SEQUENCE [LARGE SCALE GENOMIC DNA]</scope>
    <source>
        <strain evidence="2">JWS20170419001</strain>
        <tissue evidence="2">Muscle</tissue>
    </source>
</reference>
<keyword evidence="1" id="KW-0472">Membrane</keyword>
<dbReference type="Proteomes" id="UP000319801">
    <property type="component" value="Unassembled WGS sequence"/>
</dbReference>
<evidence type="ECO:0000313" key="3">
    <source>
        <dbReference type="Proteomes" id="UP000319801"/>
    </source>
</evidence>
<organism evidence="2 3">
    <name type="scientific">Bagarius yarrelli</name>
    <name type="common">Goonch</name>
    <name type="synonym">Bagrus yarrelli</name>
    <dbReference type="NCBI Taxonomy" id="175774"/>
    <lineage>
        <taxon>Eukaryota</taxon>
        <taxon>Metazoa</taxon>
        <taxon>Chordata</taxon>
        <taxon>Craniata</taxon>
        <taxon>Vertebrata</taxon>
        <taxon>Euteleostomi</taxon>
        <taxon>Actinopterygii</taxon>
        <taxon>Neopterygii</taxon>
        <taxon>Teleostei</taxon>
        <taxon>Ostariophysi</taxon>
        <taxon>Siluriformes</taxon>
        <taxon>Sisoridae</taxon>
        <taxon>Sisorinae</taxon>
        <taxon>Bagarius</taxon>
    </lineage>
</organism>
<evidence type="ECO:0000256" key="1">
    <source>
        <dbReference type="SAM" id="Phobius"/>
    </source>
</evidence>
<dbReference type="AlphaFoldDB" id="A0A556V6N4"/>
<accession>A0A556V6N4</accession>
<keyword evidence="1" id="KW-0812">Transmembrane</keyword>
<keyword evidence="3" id="KW-1185">Reference proteome</keyword>
<feature type="transmembrane region" description="Helical" evidence="1">
    <location>
        <begin position="44"/>
        <end position="66"/>
    </location>
</feature>
<name>A0A556V6N4_BAGYA</name>
<dbReference type="OrthoDB" id="8963759at2759"/>
<comment type="caution">
    <text evidence="2">The sequence shown here is derived from an EMBL/GenBank/DDBJ whole genome shotgun (WGS) entry which is preliminary data.</text>
</comment>
<evidence type="ECO:0000313" key="2">
    <source>
        <dbReference type="EMBL" id="TSX03285.1"/>
    </source>
</evidence>
<keyword evidence="1" id="KW-1133">Transmembrane helix</keyword>